<evidence type="ECO:0000313" key="4">
    <source>
        <dbReference type="Proteomes" id="UP000472372"/>
    </source>
</evidence>
<organism evidence="3 4">
    <name type="scientific">Pyrenophora teres f. teres</name>
    <dbReference type="NCBI Taxonomy" id="97479"/>
    <lineage>
        <taxon>Eukaryota</taxon>
        <taxon>Fungi</taxon>
        <taxon>Dikarya</taxon>
        <taxon>Ascomycota</taxon>
        <taxon>Pezizomycotina</taxon>
        <taxon>Dothideomycetes</taxon>
        <taxon>Pleosporomycetidae</taxon>
        <taxon>Pleosporales</taxon>
        <taxon>Pleosporineae</taxon>
        <taxon>Pleosporaceae</taxon>
        <taxon>Pyrenophora</taxon>
    </lineage>
</organism>
<proteinExistence type="predicted"/>
<feature type="signal peptide" evidence="2">
    <location>
        <begin position="1"/>
        <end position="20"/>
    </location>
</feature>
<feature type="compositionally biased region" description="Pro residues" evidence="1">
    <location>
        <begin position="53"/>
        <end position="70"/>
    </location>
</feature>
<dbReference type="Proteomes" id="UP000472372">
    <property type="component" value="Chromosome 5"/>
</dbReference>
<evidence type="ECO:0000313" key="3">
    <source>
        <dbReference type="EMBL" id="CAE7174300.1"/>
    </source>
</evidence>
<reference evidence="3" key="1">
    <citation type="submission" date="2021-02" db="EMBL/GenBank/DDBJ databases">
        <authorList>
            <person name="Syme A R."/>
            <person name="Syme A R."/>
            <person name="Moolhuijzen P."/>
        </authorList>
    </citation>
    <scope>NUCLEOTIDE SEQUENCE</scope>
    <source>
        <strain evidence="3">W1-1</strain>
    </source>
</reference>
<dbReference type="AlphaFoldDB" id="A0A6Y9WJE4"/>
<feature type="compositionally biased region" description="Acidic residues" evidence="1">
    <location>
        <begin position="103"/>
        <end position="112"/>
    </location>
</feature>
<accession>A0A6Y9WJE4</accession>
<feature type="region of interest" description="Disordered" evidence="1">
    <location>
        <begin position="53"/>
        <end position="170"/>
    </location>
</feature>
<keyword evidence="2" id="KW-0732">Signal</keyword>
<evidence type="ECO:0000256" key="2">
    <source>
        <dbReference type="SAM" id="SignalP"/>
    </source>
</evidence>
<feature type="chain" id="PRO_5043792438" evidence="2">
    <location>
        <begin position="21"/>
        <end position="231"/>
    </location>
</feature>
<protein>
    <submittedName>
        <fullName evidence="3">Uncharacterized protein</fullName>
    </submittedName>
</protein>
<name>A0A6Y9WJE4_9PLEO</name>
<gene>
    <name evidence="3" type="ORF">PTTW11_05607</name>
</gene>
<sequence>MHPNTSLIPLLLLLTPPIHANKPAISHVNLNLNPRAIGIPPIPRPALPAAPIPKPISVPRPIQPFTPNPNNPDRIPAADPDPVTNPNGTKPKDDKPDGPDIPDTPDNDSDSPDSDKPDRDPSDVPDSDDGSDKPDDRGSSSTTITTRSVTSGSATVTSSGITSTSLSLSTSTRMAATMSTGAEAWKSFIDAGPSPTAEGAPVSTPVMGGAGRVEALGLGMVVSLAGVLGLI</sequence>
<feature type="compositionally biased region" description="Low complexity" evidence="1">
    <location>
        <begin position="139"/>
        <end position="170"/>
    </location>
</feature>
<feature type="compositionally biased region" description="Basic and acidic residues" evidence="1">
    <location>
        <begin position="113"/>
        <end position="122"/>
    </location>
</feature>
<evidence type="ECO:0000256" key="1">
    <source>
        <dbReference type="SAM" id="MobiDB-lite"/>
    </source>
</evidence>
<dbReference type="EMBL" id="HG992981">
    <property type="protein sequence ID" value="CAE7174300.1"/>
    <property type="molecule type" value="Genomic_DNA"/>
</dbReference>